<keyword evidence="2" id="KW-1185">Reference proteome</keyword>
<gene>
    <name evidence="1" type="ORF">BpHYR1_007218</name>
</gene>
<accession>A0A3M7PEB9</accession>
<dbReference type="AlphaFoldDB" id="A0A3M7PEB9"/>
<dbReference type="Proteomes" id="UP000276133">
    <property type="component" value="Unassembled WGS sequence"/>
</dbReference>
<protein>
    <submittedName>
        <fullName evidence="1">Uncharacterized protein</fullName>
    </submittedName>
</protein>
<name>A0A3M7PEB9_BRAPC</name>
<sequence length="59" mass="7050">MCKKLLKLAKFYQKIFKCTNHLIIVIIKMISCVMIKAKLSFCRYSTETVQSHLHYIRIE</sequence>
<evidence type="ECO:0000313" key="2">
    <source>
        <dbReference type="Proteomes" id="UP000276133"/>
    </source>
</evidence>
<proteinExistence type="predicted"/>
<dbReference type="EMBL" id="REGN01011649">
    <property type="protein sequence ID" value="RMZ97100.1"/>
    <property type="molecule type" value="Genomic_DNA"/>
</dbReference>
<organism evidence="1 2">
    <name type="scientific">Brachionus plicatilis</name>
    <name type="common">Marine rotifer</name>
    <name type="synonym">Brachionus muelleri</name>
    <dbReference type="NCBI Taxonomy" id="10195"/>
    <lineage>
        <taxon>Eukaryota</taxon>
        <taxon>Metazoa</taxon>
        <taxon>Spiralia</taxon>
        <taxon>Gnathifera</taxon>
        <taxon>Rotifera</taxon>
        <taxon>Eurotatoria</taxon>
        <taxon>Monogononta</taxon>
        <taxon>Pseudotrocha</taxon>
        <taxon>Ploima</taxon>
        <taxon>Brachionidae</taxon>
        <taxon>Brachionus</taxon>
    </lineage>
</organism>
<evidence type="ECO:0000313" key="1">
    <source>
        <dbReference type="EMBL" id="RMZ97100.1"/>
    </source>
</evidence>
<reference evidence="1 2" key="1">
    <citation type="journal article" date="2018" name="Sci. Rep.">
        <title>Genomic signatures of local adaptation to the degree of environmental predictability in rotifers.</title>
        <authorList>
            <person name="Franch-Gras L."/>
            <person name="Hahn C."/>
            <person name="Garcia-Roger E.M."/>
            <person name="Carmona M.J."/>
            <person name="Serra M."/>
            <person name="Gomez A."/>
        </authorList>
    </citation>
    <scope>NUCLEOTIDE SEQUENCE [LARGE SCALE GENOMIC DNA]</scope>
    <source>
        <strain evidence="1">HYR1</strain>
    </source>
</reference>
<comment type="caution">
    <text evidence="1">The sequence shown here is derived from an EMBL/GenBank/DDBJ whole genome shotgun (WGS) entry which is preliminary data.</text>
</comment>